<protein>
    <submittedName>
        <fullName evidence="2">Multiple sugar-binding protein</fullName>
    </submittedName>
</protein>
<dbReference type="CDD" id="cd13585">
    <property type="entry name" value="PBP2_TMBP_like"/>
    <property type="match status" value="1"/>
</dbReference>
<reference evidence="2 3" key="1">
    <citation type="submission" date="2015-12" db="EMBL/GenBank/DDBJ databases">
        <title>Genome sequence of Streptomyces sp. G25.</title>
        <authorList>
            <person name="Poehlein A."/>
            <person name="Roettig A."/>
            <person name="Hiessl S."/>
            <person name="Hauschild P."/>
            <person name="Schauer J."/>
            <person name="Madkour M.H."/>
            <person name="Al-Ansari A.M."/>
            <person name="Almakishah N.H."/>
            <person name="Steinbuechel A."/>
            <person name="Daniel R."/>
        </authorList>
    </citation>
    <scope>NUCLEOTIDE SEQUENCE [LARGE SCALE GENOMIC DNA]</scope>
    <source>
        <strain evidence="3">G25(2015)</strain>
    </source>
</reference>
<dbReference type="InterPro" id="IPR050490">
    <property type="entry name" value="Bact_solute-bd_prot1"/>
</dbReference>
<keyword evidence="3" id="KW-1185">Reference proteome</keyword>
<dbReference type="PROSITE" id="PS51318">
    <property type="entry name" value="TAT"/>
    <property type="match status" value="1"/>
</dbReference>
<dbReference type="RefSeq" id="WP_067284431.1">
    <property type="nucleotide sequence ID" value="NZ_LOHS01000156.1"/>
</dbReference>
<organism evidence="2 3">
    <name type="scientific">Streptomyces jeddahensis</name>
    <dbReference type="NCBI Taxonomy" id="1716141"/>
    <lineage>
        <taxon>Bacteria</taxon>
        <taxon>Bacillati</taxon>
        <taxon>Actinomycetota</taxon>
        <taxon>Actinomycetes</taxon>
        <taxon>Kitasatosporales</taxon>
        <taxon>Streptomycetaceae</taxon>
        <taxon>Streptomyces</taxon>
    </lineage>
</organism>
<sequence>MTDTRSGGGRPLGRRSLLRSGGFLAGAATLTPALTACAGGASASPGAPLDFWQWYAPQSGGGYAVSKQNDWFAKLVKDWRKESGAQLDLTYIPVSQYTEGTQLQAAFSAGQAPDLFIISPGDFLRYHNGGVLYDLTDELGLAADDFYASALATRTVDGRIYALPMENEPQCVFYDHDAFEKAGLSEGDLPTTWDQLLAVGDKLRTRTRYGFILPTDPTVYQVFCWYPYLWQAGGDIVDGTSSAFDSAACVKALGLWRELVQSGVTPRTTQGGGGGDLVANLAAGYGAMQQMTIPGSMFLDEGAKGFRYGMFPLPAPDRAAKPLTCMGGWAICVNKKSPRAREAARFAVWAVAGEESRDRMVDWAFDAKVTLPARRSVMEEAVERGLLKSDKVMQFAASDVLGLPKDDPGSSTTPLGRGEPRFPPEVAKAVMDALQAVMLSGTDPRTAAQRASKQIDSALTGYDGASMGS</sequence>
<gene>
    <name evidence="2" type="primary">msmE_7</name>
    <name evidence="2" type="ORF">STSP_64410</name>
</gene>
<comment type="caution">
    <text evidence="2">The sequence shown here is derived from an EMBL/GenBank/DDBJ whole genome shotgun (WGS) entry which is preliminary data.</text>
</comment>
<dbReference type="EMBL" id="LOHS01000156">
    <property type="protein sequence ID" value="OAH10185.1"/>
    <property type="molecule type" value="Genomic_DNA"/>
</dbReference>
<dbReference type="Proteomes" id="UP000077381">
    <property type="component" value="Unassembled WGS sequence"/>
</dbReference>
<feature type="region of interest" description="Disordered" evidence="1">
    <location>
        <begin position="402"/>
        <end position="421"/>
    </location>
</feature>
<evidence type="ECO:0000313" key="3">
    <source>
        <dbReference type="Proteomes" id="UP000077381"/>
    </source>
</evidence>
<dbReference type="OrthoDB" id="366726at2"/>
<dbReference type="Gene3D" id="3.40.190.10">
    <property type="entry name" value="Periplasmic binding protein-like II"/>
    <property type="match status" value="1"/>
</dbReference>
<evidence type="ECO:0000313" key="2">
    <source>
        <dbReference type="EMBL" id="OAH10185.1"/>
    </source>
</evidence>
<dbReference type="InterPro" id="IPR006311">
    <property type="entry name" value="TAT_signal"/>
</dbReference>
<name>A0A177HH10_9ACTN</name>
<dbReference type="AlphaFoldDB" id="A0A177HH10"/>
<accession>A0A177HH10</accession>
<dbReference type="InterPro" id="IPR006059">
    <property type="entry name" value="SBP"/>
</dbReference>
<dbReference type="PANTHER" id="PTHR43649:SF12">
    <property type="entry name" value="DIACETYLCHITOBIOSE BINDING PROTEIN DASA"/>
    <property type="match status" value="1"/>
</dbReference>
<dbReference type="SUPFAM" id="SSF53850">
    <property type="entry name" value="Periplasmic binding protein-like II"/>
    <property type="match status" value="1"/>
</dbReference>
<dbReference type="PATRIC" id="fig|1716141.3.peg.6786"/>
<evidence type="ECO:0000256" key="1">
    <source>
        <dbReference type="SAM" id="MobiDB-lite"/>
    </source>
</evidence>
<dbReference type="PANTHER" id="PTHR43649">
    <property type="entry name" value="ARABINOSE-BINDING PROTEIN-RELATED"/>
    <property type="match status" value="1"/>
</dbReference>
<dbReference type="Pfam" id="PF01547">
    <property type="entry name" value="SBP_bac_1"/>
    <property type="match status" value="1"/>
</dbReference>
<dbReference type="STRING" id="1716141.STSP_64410"/>
<proteinExistence type="predicted"/>